<dbReference type="Proteomes" id="UP000295484">
    <property type="component" value="Unassembled WGS sequence"/>
</dbReference>
<protein>
    <submittedName>
        <fullName evidence="2">AAA15 family ATPase/GTPase</fullName>
    </submittedName>
</protein>
<dbReference type="InterPro" id="IPR003959">
    <property type="entry name" value="ATPase_AAA_core"/>
</dbReference>
<dbReference type="SUPFAM" id="SSF52540">
    <property type="entry name" value="P-loop containing nucleoside triphosphate hydrolases"/>
    <property type="match status" value="1"/>
</dbReference>
<dbReference type="PANTHER" id="PTHR43581:SF4">
    <property type="entry name" value="ATP_GTP PHOSPHATASE"/>
    <property type="match status" value="1"/>
</dbReference>
<dbReference type="PANTHER" id="PTHR43581">
    <property type="entry name" value="ATP/GTP PHOSPHATASE"/>
    <property type="match status" value="1"/>
</dbReference>
<dbReference type="InterPro" id="IPR051396">
    <property type="entry name" value="Bact_Antivir_Def_Nuclease"/>
</dbReference>
<comment type="caution">
    <text evidence="2">The sequence shown here is derived from an EMBL/GenBank/DDBJ whole genome shotgun (WGS) entry which is preliminary data.</text>
</comment>
<organism evidence="2 3">
    <name type="scientific">Rhodovulum visakhapatnamense</name>
    <dbReference type="NCBI Taxonomy" id="364297"/>
    <lineage>
        <taxon>Bacteria</taxon>
        <taxon>Pseudomonadati</taxon>
        <taxon>Pseudomonadota</taxon>
        <taxon>Alphaproteobacteria</taxon>
        <taxon>Rhodobacterales</taxon>
        <taxon>Paracoccaceae</taxon>
        <taxon>Rhodovulum</taxon>
    </lineage>
</organism>
<dbReference type="GO" id="GO:0005524">
    <property type="term" value="F:ATP binding"/>
    <property type="evidence" value="ECO:0007669"/>
    <property type="project" value="InterPro"/>
</dbReference>
<dbReference type="AlphaFoldDB" id="A0A4R8F6G8"/>
<dbReference type="InterPro" id="IPR027417">
    <property type="entry name" value="P-loop_NTPase"/>
</dbReference>
<sequence length="572" mass="61632">MAQIRKLDILNFRSIRSLSWLPTAGINCLVGPGDSGKSTILDAIDLCMGARRTIQFTDADFTDLAVDAPIEITITLGALSDQLKALDTYGLFLRGFDDASGEVEDEPQAGLETVLCLRLTVDADLEPVWTLVSERAAVLGSERYLAWSDRQDIAPTRIGSYSDVNLSWRRGSVLNKLSSEKADASAVLLAAARDARAQFGDTADEQLLEGLAKVKKVADGLGIGDGNDLHAELDAHSVSVSAGTISLHNADGIPLKGMGVGSTRLLIAGLQKEAAAGSAIVLVDEVEHGLEPHRIIQFLNALGAKDPEPSLQVFMTSHSPVVVRELGLIPLTIARQGNHGPELKRARDHLELQGTARLFPEAFLAKSILVCEGATEVGFVRGIDQWCDDQGKPTLHSAGACLVDGGGGGDQMLSRAQAFCTLGYRSALFRDDDKRPSEVKECDFQLDGGCVFTWRDGKKIEVEIFDSIPPEAVGPLLDIALEERGEQSINDQLKTVSGNKVTLATVRAEVKANELSHASRHALGEASGKGWFKNISTMERVARDVIAPRAANLDPEFRKSINSIRRWCLNAR</sequence>
<dbReference type="EMBL" id="SOEB01000046">
    <property type="protein sequence ID" value="TDX21114.1"/>
    <property type="molecule type" value="Genomic_DNA"/>
</dbReference>
<dbReference type="Gene3D" id="3.40.50.300">
    <property type="entry name" value="P-loop containing nucleotide triphosphate hydrolases"/>
    <property type="match status" value="1"/>
</dbReference>
<dbReference type="GO" id="GO:0016887">
    <property type="term" value="F:ATP hydrolysis activity"/>
    <property type="evidence" value="ECO:0007669"/>
    <property type="project" value="InterPro"/>
</dbReference>
<feature type="domain" description="ATPase AAA-type core" evidence="1">
    <location>
        <begin position="26"/>
        <end position="323"/>
    </location>
</feature>
<proteinExistence type="predicted"/>
<evidence type="ECO:0000313" key="3">
    <source>
        <dbReference type="Proteomes" id="UP000295484"/>
    </source>
</evidence>
<evidence type="ECO:0000313" key="2">
    <source>
        <dbReference type="EMBL" id="TDX21114.1"/>
    </source>
</evidence>
<accession>A0A4R8F6G8</accession>
<dbReference type="RefSeq" id="WP_134079668.1">
    <property type="nucleotide sequence ID" value="NZ_SOEB01000046.1"/>
</dbReference>
<dbReference type="Pfam" id="PF13304">
    <property type="entry name" value="AAA_21"/>
    <property type="match status" value="1"/>
</dbReference>
<evidence type="ECO:0000259" key="1">
    <source>
        <dbReference type="Pfam" id="PF13304"/>
    </source>
</evidence>
<reference evidence="2 3" key="1">
    <citation type="submission" date="2019-03" db="EMBL/GenBank/DDBJ databases">
        <title>Genomic Encyclopedia of Type Strains, Phase IV (KMG-IV): sequencing the most valuable type-strain genomes for metagenomic binning, comparative biology and taxonomic classification.</title>
        <authorList>
            <person name="Goeker M."/>
        </authorList>
    </citation>
    <scope>NUCLEOTIDE SEQUENCE [LARGE SCALE GENOMIC DNA]</scope>
    <source>
        <strain evidence="2 3">JA181</strain>
    </source>
</reference>
<name>A0A4R8F6G8_9RHOB</name>
<gene>
    <name evidence="2" type="ORF">EV657_14610</name>
</gene>